<dbReference type="Gene3D" id="2.60.40.10">
    <property type="entry name" value="Immunoglobulins"/>
    <property type="match status" value="1"/>
</dbReference>
<dbReference type="InterPro" id="IPR004193">
    <property type="entry name" value="Glyco_hydro_13_N"/>
</dbReference>
<dbReference type="InterPro" id="IPR013783">
    <property type="entry name" value="Ig-like_fold"/>
</dbReference>
<feature type="compositionally biased region" description="Basic and acidic residues" evidence="4">
    <location>
        <begin position="471"/>
        <end position="485"/>
    </location>
</feature>
<evidence type="ECO:0000256" key="3">
    <source>
        <dbReference type="ARBA" id="ARBA00023295"/>
    </source>
</evidence>
<keyword evidence="2 6" id="KW-0378">Hydrolase</keyword>
<dbReference type="SUPFAM" id="SSF51011">
    <property type="entry name" value="Glycosyl hydrolase domain"/>
    <property type="match status" value="1"/>
</dbReference>
<dbReference type="Gene3D" id="3.20.20.80">
    <property type="entry name" value="Glycosidases"/>
    <property type="match status" value="1"/>
</dbReference>
<dbReference type="GO" id="GO:0005980">
    <property type="term" value="P:glycogen catabolic process"/>
    <property type="evidence" value="ECO:0007669"/>
    <property type="project" value="InterPro"/>
</dbReference>
<comment type="similarity">
    <text evidence="1">Belongs to the glycosyl hydrolase 13 family.</text>
</comment>
<dbReference type="CDD" id="cd11326">
    <property type="entry name" value="AmyAc_Glg_debranch"/>
    <property type="match status" value="1"/>
</dbReference>
<evidence type="ECO:0000256" key="4">
    <source>
        <dbReference type="SAM" id="MobiDB-lite"/>
    </source>
</evidence>
<feature type="region of interest" description="Disordered" evidence="4">
    <location>
        <begin position="471"/>
        <end position="504"/>
    </location>
</feature>
<feature type="domain" description="Glycosyl hydrolase family 13 catalytic" evidence="5">
    <location>
        <begin position="147"/>
        <end position="577"/>
    </location>
</feature>
<dbReference type="SMART" id="SM00642">
    <property type="entry name" value="Aamy"/>
    <property type="match status" value="1"/>
</dbReference>
<dbReference type="Gene3D" id="2.60.40.1180">
    <property type="entry name" value="Golgi alpha-mannosidase II"/>
    <property type="match status" value="1"/>
</dbReference>
<evidence type="ECO:0000313" key="6">
    <source>
        <dbReference type="EMBL" id="CAA9290583.1"/>
    </source>
</evidence>
<proteinExistence type="inferred from homology"/>
<dbReference type="PANTHER" id="PTHR43002">
    <property type="entry name" value="GLYCOGEN DEBRANCHING ENZYME"/>
    <property type="match status" value="1"/>
</dbReference>
<dbReference type="EC" id="3.2.1.196" evidence="6"/>
<dbReference type="AlphaFoldDB" id="A0A6J4JYI8"/>
<dbReference type="InterPro" id="IPR014756">
    <property type="entry name" value="Ig_E-set"/>
</dbReference>
<dbReference type="EMBL" id="CADCTG010000371">
    <property type="protein sequence ID" value="CAA9290583.1"/>
    <property type="molecule type" value="Genomic_DNA"/>
</dbReference>
<gene>
    <name evidence="6" type="ORF">AVDCRST_MAG08-4583</name>
</gene>
<dbReference type="CDD" id="cd02856">
    <property type="entry name" value="E_set_GDE_Isoamylase_N"/>
    <property type="match status" value="1"/>
</dbReference>
<evidence type="ECO:0000256" key="2">
    <source>
        <dbReference type="ARBA" id="ARBA00022801"/>
    </source>
</evidence>
<dbReference type="SUPFAM" id="SSF81296">
    <property type="entry name" value="E set domains"/>
    <property type="match status" value="1"/>
</dbReference>
<dbReference type="GO" id="GO:0004135">
    <property type="term" value="F:amylo-alpha-1,6-glucosidase activity"/>
    <property type="evidence" value="ECO:0007669"/>
    <property type="project" value="InterPro"/>
</dbReference>
<name>A0A6J4JYI8_9PROT</name>
<protein>
    <submittedName>
        <fullName evidence="6">GH13_11 / GH13 / GH13_10 / GH13_13 / CBM48</fullName>
        <ecNumber evidence="6">3.2.1.196</ecNumber>
    </submittedName>
</protein>
<organism evidence="6">
    <name type="scientific">uncultured Acetobacteraceae bacterium</name>
    <dbReference type="NCBI Taxonomy" id="169975"/>
    <lineage>
        <taxon>Bacteria</taxon>
        <taxon>Pseudomonadati</taxon>
        <taxon>Pseudomonadota</taxon>
        <taxon>Alphaproteobacteria</taxon>
        <taxon>Acetobacterales</taxon>
        <taxon>Acetobacteraceae</taxon>
        <taxon>environmental samples</taxon>
    </lineage>
</organism>
<sequence>MPPVPDRLLPGRPDPLGANWDGLGVNFAVFSANAERIELCLFDPAGRREIARLPLPECTDEVWHGYLPEARPGQLYGFRAFGPYEPRRGHRFNPHKLLLDPYARQLSGEIRWSDALFGYRVGAGRADLSFDRRDSAPAMPKAVVADDSFNWGDDRPPNVPWDRTVIYEAHVRGLSMRRDDLPPRERGTFAALADPRLVDHLHRLGVTAIELLPVHAFAQDRFLVEKGLRNYWGYSTLAFFAPEPRYLVEPWMRNELKVAVRRLHAAGIEVLLDVVYNHTCEGGETGPTLSWRGLDNASYYRLVPGDERRHINDTGCGNTVNVSHPRVLQMVMDSLRYWVNEYHVDGFRFDLGTILGREGTGFDPGSGFFDAVRQDPVLSRVKLISEPWDIGPGGYQVGNHPPGWAEWNDKYRDAVRRFWRGDGGARAELAARLTGSAELFDRRKRRPWASVNFVASHDGFTLHDVVSYESKHNEANGEGNRDGHGENFSANWGEEGETRDPATAATRASLRRAMLATLFASAGTPMILAGDEMGRTQDGNNNAYCQDNDTNWVDWRRARTPEAETLRAFAARAIALRQRLPPLRPAVFLHGGTELRPGLNDIAWFDQDGARMTEGAWNDPEARTLALRRALATADGGLDVTLLLLNADGDGHAFALPEPSLDWTLVLDSAHPDREERPVQDQAVPVGPRSVALLAAKLPSE</sequence>
<evidence type="ECO:0000256" key="1">
    <source>
        <dbReference type="ARBA" id="ARBA00008061"/>
    </source>
</evidence>
<keyword evidence="3 6" id="KW-0326">Glycosidase</keyword>
<reference evidence="6" key="1">
    <citation type="submission" date="2020-02" db="EMBL/GenBank/DDBJ databases">
        <authorList>
            <person name="Meier V. D."/>
        </authorList>
    </citation>
    <scope>NUCLEOTIDE SEQUENCE</scope>
    <source>
        <strain evidence="6">AVDCRST_MAG08</strain>
    </source>
</reference>
<dbReference type="NCBIfam" id="TIGR02100">
    <property type="entry name" value="glgX_debranch"/>
    <property type="match status" value="1"/>
</dbReference>
<dbReference type="Pfam" id="PF02922">
    <property type="entry name" value="CBM_48"/>
    <property type="match status" value="1"/>
</dbReference>
<dbReference type="InterPro" id="IPR013780">
    <property type="entry name" value="Glyco_hydro_b"/>
</dbReference>
<dbReference type="InterPro" id="IPR044505">
    <property type="entry name" value="GlgX_Isoamylase_N_E_set"/>
</dbReference>
<dbReference type="InterPro" id="IPR017853">
    <property type="entry name" value="GH"/>
</dbReference>
<dbReference type="InterPro" id="IPR006047">
    <property type="entry name" value="GH13_cat_dom"/>
</dbReference>
<dbReference type="InterPro" id="IPR011837">
    <property type="entry name" value="Glycogen_debranch_GlgX"/>
</dbReference>
<accession>A0A6J4JYI8</accession>
<dbReference type="GO" id="GO:0120549">
    <property type="term" value="F:limit dextrin alpha-1,6-maltotetraose-hydrolase activity"/>
    <property type="evidence" value="ECO:0007669"/>
    <property type="project" value="UniProtKB-EC"/>
</dbReference>
<dbReference type="SUPFAM" id="SSF51445">
    <property type="entry name" value="(Trans)glycosidases"/>
    <property type="match status" value="1"/>
</dbReference>
<evidence type="ECO:0000259" key="5">
    <source>
        <dbReference type="SMART" id="SM00642"/>
    </source>
</evidence>